<reference evidence="1 2" key="1">
    <citation type="submission" date="2016-12" db="EMBL/GenBank/DDBJ databases">
        <title>Isolation and genomic insights into novel planktonic Zetaproteobacteria from stratified waters of the Chesapeake Bay.</title>
        <authorList>
            <person name="McAllister S.M."/>
            <person name="Kato S."/>
            <person name="Chan C.S."/>
            <person name="Chiu B.K."/>
            <person name="Field E.K."/>
        </authorList>
    </citation>
    <scope>NUCLEOTIDE SEQUENCE [LARGE SCALE GENOMIC DNA]</scope>
    <source>
        <strain evidence="1 2">CP-5</strain>
    </source>
</reference>
<evidence type="ECO:0000313" key="2">
    <source>
        <dbReference type="Proteomes" id="UP000231701"/>
    </source>
</evidence>
<organism evidence="1 2">
    <name type="scientific">Mariprofundus aestuarium</name>
    <dbReference type="NCBI Taxonomy" id="1921086"/>
    <lineage>
        <taxon>Bacteria</taxon>
        <taxon>Pseudomonadati</taxon>
        <taxon>Pseudomonadota</taxon>
        <taxon>Candidatius Mariprofundia</taxon>
        <taxon>Mariprofundales</taxon>
        <taxon>Mariprofundaceae</taxon>
        <taxon>Mariprofundus</taxon>
    </lineage>
</organism>
<evidence type="ECO:0000313" key="1">
    <source>
        <dbReference type="EMBL" id="ATX80630.1"/>
    </source>
</evidence>
<dbReference type="AlphaFoldDB" id="A0A2K8L017"/>
<dbReference type="Proteomes" id="UP000231701">
    <property type="component" value="Chromosome"/>
</dbReference>
<gene>
    <name evidence="1" type="ORF">Ga0123461_2225</name>
</gene>
<accession>A0A2K8L017</accession>
<dbReference type="KEGG" id="maes:Ga0123461_2225"/>
<keyword evidence="2" id="KW-1185">Reference proteome</keyword>
<dbReference type="EMBL" id="CP018799">
    <property type="protein sequence ID" value="ATX80630.1"/>
    <property type="molecule type" value="Genomic_DNA"/>
</dbReference>
<name>A0A2K8L017_MARES</name>
<protein>
    <submittedName>
        <fullName evidence="1">Uncharacterized protein</fullName>
    </submittedName>
</protein>
<proteinExistence type="predicted"/>
<sequence length="31" mass="3553">MAYLFSFAALFITLYTGAFFYISVKDFNYAG</sequence>